<evidence type="ECO:0000313" key="2">
    <source>
        <dbReference type="EMBL" id="ASD64693.1"/>
    </source>
</evidence>
<proteinExistence type="predicted"/>
<dbReference type="AlphaFoldDB" id="A0A1Z3NB30"/>
<dbReference type="Pfam" id="PF07883">
    <property type="entry name" value="Cupin_2"/>
    <property type="match status" value="1"/>
</dbReference>
<organism evidence="2 3">
    <name type="scientific">Bdellovibrio bacteriovorus</name>
    <dbReference type="NCBI Taxonomy" id="959"/>
    <lineage>
        <taxon>Bacteria</taxon>
        <taxon>Pseudomonadati</taxon>
        <taxon>Bdellovibrionota</taxon>
        <taxon>Bdellovibrionia</taxon>
        <taxon>Bdellovibrionales</taxon>
        <taxon>Pseudobdellovibrionaceae</taxon>
        <taxon>Bdellovibrio</taxon>
    </lineage>
</organism>
<reference evidence="2 3" key="1">
    <citation type="submission" date="2017-04" db="EMBL/GenBank/DDBJ databases">
        <title>Whole genome sequence of Bdellovibrio bacteriovorus strain SSB218315.</title>
        <authorList>
            <person name="Oyedara O."/>
            <person name="Rodriguez-Perez M.A."/>
        </authorList>
    </citation>
    <scope>NUCLEOTIDE SEQUENCE [LARGE SCALE GENOMIC DNA]</scope>
    <source>
        <strain evidence="2 3">SSB218315</strain>
    </source>
</reference>
<dbReference type="RefSeq" id="WP_088566143.1">
    <property type="nucleotide sequence ID" value="NZ_CP020946.1"/>
</dbReference>
<evidence type="ECO:0000259" key="1">
    <source>
        <dbReference type="Pfam" id="PF07883"/>
    </source>
</evidence>
<evidence type="ECO:0000313" key="3">
    <source>
        <dbReference type="Proteomes" id="UP000197003"/>
    </source>
</evidence>
<feature type="domain" description="Cupin type-2" evidence="1">
    <location>
        <begin position="43"/>
        <end position="113"/>
    </location>
</feature>
<dbReference type="InterPro" id="IPR014710">
    <property type="entry name" value="RmlC-like_jellyroll"/>
</dbReference>
<dbReference type="Gene3D" id="2.60.120.10">
    <property type="entry name" value="Jelly Rolls"/>
    <property type="match status" value="1"/>
</dbReference>
<dbReference type="SUPFAM" id="SSF51182">
    <property type="entry name" value="RmlC-like cupins"/>
    <property type="match status" value="1"/>
</dbReference>
<dbReference type="InterPro" id="IPR013096">
    <property type="entry name" value="Cupin_2"/>
</dbReference>
<accession>A0A1Z3NB30</accession>
<dbReference type="Proteomes" id="UP000197003">
    <property type="component" value="Chromosome"/>
</dbReference>
<protein>
    <recommendedName>
        <fullName evidence="1">Cupin type-2 domain-containing protein</fullName>
    </recommendedName>
</protein>
<name>A0A1Z3NB30_BDEBC</name>
<sequence>MEINRLADRSFRQLTSSKTGEEFSLSSVISGALGVQGLFISHEILGPGKASSAPHFHNATDEVVFVTKGCVVAKEGSEELTLLVGDSACFKAQSGLPHFISNQSSEVAEFVLIRCRLEQSDVVYG</sequence>
<dbReference type="OrthoDB" id="5294544at2"/>
<dbReference type="InterPro" id="IPR011051">
    <property type="entry name" value="RmlC_Cupin_sf"/>
</dbReference>
<dbReference type="EMBL" id="CP020946">
    <property type="protein sequence ID" value="ASD64693.1"/>
    <property type="molecule type" value="Genomic_DNA"/>
</dbReference>
<gene>
    <name evidence="2" type="ORF">B9G79_14525</name>
</gene>